<evidence type="ECO:0000313" key="4">
    <source>
        <dbReference type="WBParaSite" id="ECPE_0000127401-mRNA-1"/>
    </source>
</evidence>
<accession>A0A183A2T9</accession>
<dbReference type="EMBL" id="UZAN01006919">
    <property type="protein sequence ID" value="VDP35922.1"/>
    <property type="molecule type" value="Genomic_DNA"/>
</dbReference>
<keyword evidence="3" id="KW-1185">Reference proteome</keyword>
<evidence type="ECO:0000256" key="1">
    <source>
        <dbReference type="SAM" id="MobiDB-lite"/>
    </source>
</evidence>
<feature type="compositionally biased region" description="Gly residues" evidence="1">
    <location>
        <begin position="1"/>
        <end position="16"/>
    </location>
</feature>
<proteinExistence type="predicted"/>
<gene>
    <name evidence="2" type="ORF">ECPE_LOCUS1274</name>
</gene>
<feature type="region of interest" description="Disordered" evidence="1">
    <location>
        <begin position="1"/>
        <end position="22"/>
    </location>
</feature>
<dbReference type="Proteomes" id="UP000272942">
    <property type="component" value="Unassembled WGS sequence"/>
</dbReference>
<evidence type="ECO:0000313" key="2">
    <source>
        <dbReference type="EMBL" id="VDP35922.1"/>
    </source>
</evidence>
<sequence>MDAPGGGVDGGGGGGAAAAAAGDGETLQVDISVITRS</sequence>
<protein>
    <submittedName>
        <fullName evidence="2 4">Uncharacterized protein</fullName>
    </submittedName>
</protein>
<name>A0A183A2T9_9TREM</name>
<evidence type="ECO:0000313" key="3">
    <source>
        <dbReference type="Proteomes" id="UP000272942"/>
    </source>
</evidence>
<reference evidence="2 3" key="2">
    <citation type="submission" date="2018-11" db="EMBL/GenBank/DDBJ databases">
        <authorList>
            <consortium name="Pathogen Informatics"/>
        </authorList>
    </citation>
    <scope>NUCLEOTIDE SEQUENCE [LARGE SCALE GENOMIC DNA]</scope>
    <source>
        <strain evidence="2 3">Egypt</strain>
    </source>
</reference>
<reference evidence="4" key="1">
    <citation type="submission" date="2016-06" db="UniProtKB">
        <authorList>
            <consortium name="WormBaseParasite"/>
        </authorList>
    </citation>
    <scope>IDENTIFICATION</scope>
</reference>
<dbReference type="WBParaSite" id="ECPE_0000127401-mRNA-1">
    <property type="protein sequence ID" value="ECPE_0000127401-mRNA-1"/>
    <property type="gene ID" value="ECPE_0000127401"/>
</dbReference>
<dbReference type="AlphaFoldDB" id="A0A183A2T9"/>
<organism evidence="4">
    <name type="scientific">Echinostoma caproni</name>
    <dbReference type="NCBI Taxonomy" id="27848"/>
    <lineage>
        <taxon>Eukaryota</taxon>
        <taxon>Metazoa</taxon>
        <taxon>Spiralia</taxon>
        <taxon>Lophotrochozoa</taxon>
        <taxon>Platyhelminthes</taxon>
        <taxon>Trematoda</taxon>
        <taxon>Digenea</taxon>
        <taxon>Plagiorchiida</taxon>
        <taxon>Echinostomata</taxon>
        <taxon>Echinostomatoidea</taxon>
        <taxon>Echinostomatidae</taxon>
        <taxon>Echinostoma</taxon>
    </lineage>
</organism>